<protein>
    <submittedName>
        <fullName evidence="1">Uncharacterized protein</fullName>
    </submittedName>
</protein>
<accession>A0A172XY50</accession>
<organism evidence="1 2">
    <name type="scientific">Chryseobacterium glaciei</name>
    <dbReference type="NCBI Taxonomy" id="1685010"/>
    <lineage>
        <taxon>Bacteria</taxon>
        <taxon>Pseudomonadati</taxon>
        <taxon>Bacteroidota</taxon>
        <taxon>Flavobacteriia</taxon>
        <taxon>Flavobacteriales</taxon>
        <taxon>Weeksellaceae</taxon>
        <taxon>Chryseobacterium group</taxon>
        <taxon>Chryseobacterium</taxon>
    </lineage>
</organism>
<dbReference type="Proteomes" id="UP000077824">
    <property type="component" value="Chromosome"/>
</dbReference>
<evidence type="ECO:0000313" key="1">
    <source>
        <dbReference type="EMBL" id="ANF51810.1"/>
    </source>
</evidence>
<sequence>MNLRSQFKYYKSFLWFRRPLASETSFILKNFNHKTLVFLQIGFRFPAGMTKMMLKLIIYPNI</sequence>
<dbReference type="EMBL" id="CP015199">
    <property type="protein sequence ID" value="ANF51810.1"/>
    <property type="molecule type" value="Genomic_DNA"/>
</dbReference>
<evidence type="ECO:0000313" key="2">
    <source>
        <dbReference type="Proteomes" id="UP000077824"/>
    </source>
</evidence>
<dbReference type="KEGG" id="chh:A0O34_15415"/>
<dbReference type="AlphaFoldDB" id="A0A172XY50"/>
<name>A0A172XY50_9FLAO</name>
<gene>
    <name evidence="1" type="ORF">A0O34_15415</name>
</gene>
<proteinExistence type="predicted"/>
<reference evidence="1 2" key="1">
    <citation type="submission" date="2016-04" db="EMBL/GenBank/DDBJ databases">
        <title>Complete Genome Sequence of Chryseobacterium sp. IHBB 10212.</title>
        <authorList>
            <person name="Pal M."/>
            <person name="Swarnkar M.K."/>
            <person name="Kaushal K."/>
            <person name="Chhibber S."/>
            <person name="Singh A.K."/>
            <person name="Gulati A."/>
        </authorList>
    </citation>
    <scope>NUCLEOTIDE SEQUENCE [LARGE SCALE GENOMIC DNA]</scope>
    <source>
        <strain evidence="1 2">IHBB 10212</strain>
    </source>
</reference>
<keyword evidence="2" id="KW-1185">Reference proteome</keyword>